<dbReference type="Pfam" id="PF06167">
    <property type="entry name" value="Peptidase_M90"/>
    <property type="match status" value="1"/>
</dbReference>
<dbReference type="Proteomes" id="UP001500736">
    <property type="component" value="Unassembled WGS sequence"/>
</dbReference>
<dbReference type="EMBL" id="BAAAGF010000001">
    <property type="protein sequence ID" value="GAA0739658.1"/>
    <property type="molecule type" value="Genomic_DNA"/>
</dbReference>
<dbReference type="RefSeq" id="WP_343796119.1">
    <property type="nucleotide sequence ID" value="NZ_BAAAGF010000001.1"/>
</dbReference>
<reference evidence="2 3" key="1">
    <citation type="journal article" date="2019" name="Int. J. Syst. Evol. Microbiol.">
        <title>The Global Catalogue of Microorganisms (GCM) 10K type strain sequencing project: providing services to taxonomists for standard genome sequencing and annotation.</title>
        <authorList>
            <consortium name="The Broad Institute Genomics Platform"/>
            <consortium name="The Broad Institute Genome Sequencing Center for Infectious Disease"/>
            <person name="Wu L."/>
            <person name="Ma J."/>
        </authorList>
    </citation>
    <scope>NUCLEOTIDE SEQUENCE [LARGE SCALE GENOMIC DNA]</scope>
    <source>
        <strain evidence="2 3">JCM 15976</strain>
    </source>
</reference>
<evidence type="ECO:0000313" key="3">
    <source>
        <dbReference type="Proteomes" id="UP001500736"/>
    </source>
</evidence>
<evidence type="ECO:0000313" key="2">
    <source>
        <dbReference type="EMBL" id="GAA0739658.1"/>
    </source>
</evidence>
<name>A0ABN1JHD4_9FLAO</name>
<accession>A0ABN1JHD4</accession>
<protein>
    <submittedName>
        <fullName evidence="2">Zinc-dependent peptidase</fullName>
    </submittedName>
</protein>
<dbReference type="Gene3D" id="1.10.472.150">
    <property type="entry name" value="Glucose-regulated metallo-peptidase M90, N-terminal domain"/>
    <property type="match status" value="1"/>
</dbReference>
<evidence type="ECO:0000256" key="1">
    <source>
        <dbReference type="SAM" id="Phobius"/>
    </source>
</evidence>
<feature type="transmembrane region" description="Helical" evidence="1">
    <location>
        <begin position="16"/>
        <end position="37"/>
    </location>
</feature>
<organism evidence="2 3">
    <name type="scientific">Gaetbulibacter jejuensis</name>
    <dbReference type="NCBI Taxonomy" id="584607"/>
    <lineage>
        <taxon>Bacteria</taxon>
        <taxon>Pseudomonadati</taxon>
        <taxon>Bacteroidota</taxon>
        <taxon>Flavobacteriia</taxon>
        <taxon>Flavobacteriales</taxon>
        <taxon>Flavobacteriaceae</taxon>
        <taxon>Gaetbulibacter</taxon>
    </lineage>
</organism>
<keyword evidence="1" id="KW-0472">Membrane</keyword>
<dbReference type="SUPFAM" id="SSF55486">
    <property type="entry name" value="Metalloproteases ('zincins'), catalytic domain"/>
    <property type="match status" value="1"/>
</dbReference>
<keyword evidence="1" id="KW-1133">Transmembrane helix</keyword>
<dbReference type="InterPro" id="IPR042252">
    <property type="entry name" value="MtfA_N"/>
</dbReference>
<sequence>MNLLLLIEQLTTGGKIVIGIFFAILLGMLFYFALKMAELSYVMKRKKPFYVHSPFFLKQLNEPQKLILQNQFKFYNKLNSKYKKYFEHRVASFIADKEFVGRSGLQITEEMKVLISATAVMLTFGFRDFYIALINNIFIYPEEFYSTINDDYHKGEFNPKLQTLVLSWKDFKKGFAIDNDNLNLGIHEFAHAIHLNSIKERDVSSTIFSDSFKELTTLLSNEETLRKDLIASKYFRDYAYTNQFEFIAVIIETFIETPDEFKSLFPEIYDKTKQMLNFNFAGY</sequence>
<dbReference type="PANTHER" id="PTHR30164:SF2">
    <property type="entry name" value="PROTEIN MTFA"/>
    <property type="match status" value="1"/>
</dbReference>
<comment type="caution">
    <text evidence="2">The sequence shown here is derived from an EMBL/GenBank/DDBJ whole genome shotgun (WGS) entry which is preliminary data.</text>
</comment>
<gene>
    <name evidence="2" type="ORF">GCM10009431_08930</name>
</gene>
<dbReference type="InterPro" id="IPR010384">
    <property type="entry name" value="MtfA_fam"/>
</dbReference>
<proteinExistence type="predicted"/>
<dbReference type="PANTHER" id="PTHR30164">
    <property type="entry name" value="MTFA PEPTIDASE"/>
    <property type="match status" value="1"/>
</dbReference>
<keyword evidence="1" id="KW-0812">Transmembrane</keyword>
<keyword evidence="3" id="KW-1185">Reference proteome</keyword>
<dbReference type="CDD" id="cd20170">
    <property type="entry name" value="Peptidase_M90-like"/>
    <property type="match status" value="1"/>
</dbReference>